<dbReference type="EMBL" id="KK807874">
    <property type="protein sequence ID" value="KFQ33354.1"/>
    <property type="molecule type" value="Genomic_DNA"/>
</dbReference>
<gene>
    <name evidence="2" type="ORF">N332_10654</name>
</gene>
<dbReference type="GO" id="GO:0005524">
    <property type="term" value="F:ATP binding"/>
    <property type="evidence" value="ECO:0007669"/>
    <property type="project" value="UniProtKB-KW"/>
</dbReference>
<evidence type="ECO:0000313" key="2">
    <source>
        <dbReference type="EMBL" id="KFQ33354.1"/>
    </source>
</evidence>
<sequence length="202" mass="22466">MLSSLLKQPNIASFVGFVVHVIFGLLGFFTMFENLPPSSECIFNLFSPFALTAGISKMIKLEKYGPAFTPELYPFFKLYLILTLDSVLYLLLAIYFDKVLPGKYGAPYPPTFFLRPSYWFKPRSGYVGVRAGSESSHDPPFSNNIEPMPPGFDGKEAIRLNSIKKTYQKKGKRTEALRGLSLNIYEGQITALLGHSGSGKSA</sequence>
<keyword evidence="3" id="KW-1185">Reference proteome</keyword>
<reference evidence="2 3" key="1">
    <citation type="submission" date="2014-04" db="EMBL/GenBank/DDBJ databases">
        <title>Genome evolution of avian class.</title>
        <authorList>
            <person name="Zhang G."/>
            <person name="Li C."/>
        </authorList>
    </citation>
    <scope>NUCLEOTIDE SEQUENCE [LARGE SCALE GENOMIC DNA]</scope>
    <source>
        <strain evidence="2">BGI_N332</strain>
    </source>
</reference>
<feature type="transmembrane region" description="Helical" evidence="1">
    <location>
        <begin position="12"/>
        <end position="29"/>
    </location>
</feature>
<dbReference type="PANTHER" id="PTHR19229:SF274">
    <property type="entry name" value="ABC-TYPE ORGANIC ANION TRANSPORTER ABCA8"/>
    <property type="match status" value="1"/>
</dbReference>
<dbReference type="AlphaFoldDB" id="A0A091R2E3"/>
<dbReference type="InterPro" id="IPR026082">
    <property type="entry name" value="ABCA"/>
</dbReference>
<organism evidence="2 3">
    <name type="scientific">Mesitornis unicolor</name>
    <name type="common">brown roatelo</name>
    <dbReference type="NCBI Taxonomy" id="54374"/>
    <lineage>
        <taxon>Eukaryota</taxon>
        <taxon>Metazoa</taxon>
        <taxon>Chordata</taxon>
        <taxon>Craniata</taxon>
        <taxon>Vertebrata</taxon>
        <taxon>Euteleostomi</taxon>
        <taxon>Archelosauria</taxon>
        <taxon>Archosauria</taxon>
        <taxon>Dinosauria</taxon>
        <taxon>Saurischia</taxon>
        <taxon>Theropoda</taxon>
        <taxon>Coelurosauria</taxon>
        <taxon>Aves</taxon>
        <taxon>Neognathae</taxon>
        <taxon>Neoaves</taxon>
        <taxon>Columbimorphae</taxon>
        <taxon>Mesitornithiformes</taxon>
        <taxon>Mesitornithidae</taxon>
        <taxon>Mesitornis</taxon>
    </lineage>
</organism>
<dbReference type="SUPFAM" id="SSF52540">
    <property type="entry name" value="P-loop containing nucleoside triphosphate hydrolases"/>
    <property type="match status" value="1"/>
</dbReference>
<feature type="non-terminal residue" evidence="2">
    <location>
        <position position="202"/>
    </location>
</feature>
<evidence type="ECO:0000256" key="1">
    <source>
        <dbReference type="SAM" id="Phobius"/>
    </source>
</evidence>
<keyword evidence="1" id="KW-1133">Transmembrane helix</keyword>
<evidence type="ECO:0000313" key="3">
    <source>
        <dbReference type="Proteomes" id="UP000053369"/>
    </source>
</evidence>
<dbReference type="PANTHER" id="PTHR19229">
    <property type="entry name" value="ATP-BINDING CASSETTE TRANSPORTER SUBFAMILY A ABCA"/>
    <property type="match status" value="1"/>
</dbReference>
<dbReference type="InterPro" id="IPR027417">
    <property type="entry name" value="P-loop_NTPase"/>
</dbReference>
<dbReference type="Proteomes" id="UP000053369">
    <property type="component" value="Unassembled WGS sequence"/>
</dbReference>
<keyword evidence="1" id="KW-0812">Transmembrane</keyword>
<dbReference type="GO" id="GO:0005319">
    <property type="term" value="F:lipid transporter activity"/>
    <property type="evidence" value="ECO:0007669"/>
    <property type="project" value="TreeGrafter"/>
</dbReference>
<keyword evidence="1" id="KW-0472">Membrane</keyword>
<keyword evidence="2" id="KW-0547">Nucleotide-binding</keyword>
<dbReference type="GO" id="GO:0016020">
    <property type="term" value="C:membrane"/>
    <property type="evidence" value="ECO:0007669"/>
    <property type="project" value="InterPro"/>
</dbReference>
<dbReference type="Gene3D" id="3.40.50.300">
    <property type="entry name" value="P-loop containing nucleotide triphosphate hydrolases"/>
    <property type="match status" value="1"/>
</dbReference>
<accession>A0A091R2E3</accession>
<name>A0A091R2E3_9AVES</name>
<proteinExistence type="predicted"/>
<dbReference type="GO" id="GO:0140359">
    <property type="term" value="F:ABC-type transporter activity"/>
    <property type="evidence" value="ECO:0007669"/>
    <property type="project" value="InterPro"/>
</dbReference>
<protein>
    <submittedName>
        <fullName evidence="2">ATP-binding cassette sub-family A member 5</fullName>
    </submittedName>
</protein>
<feature type="transmembrane region" description="Helical" evidence="1">
    <location>
        <begin position="79"/>
        <end position="96"/>
    </location>
</feature>
<feature type="transmembrane region" description="Helical" evidence="1">
    <location>
        <begin position="41"/>
        <end position="59"/>
    </location>
</feature>
<keyword evidence="2" id="KW-0067">ATP-binding</keyword>